<keyword evidence="2" id="KW-1185">Reference proteome</keyword>
<accession>A0A4D6KQL8</accession>
<evidence type="ECO:0000313" key="1">
    <source>
        <dbReference type="EMBL" id="QCD80336.1"/>
    </source>
</evidence>
<name>A0A4D6KQL8_VIGUN</name>
<reference evidence="1 2" key="1">
    <citation type="submission" date="2019-04" db="EMBL/GenBank/DDBJ databases">
        <title>An improved genome assembly and genetic linkage map for asparagus bean, Vigna unguiculata ssp. sesquipedialis.</title>
        <authorList>
            <person name="Xia Q."/>
            <person name="Zhang R."/>
            <person name="Dong Y."/>
        </authorList>
    </citation>
    <scope>NUCLEOTIDE SEQUENCE [LARGE SCALE GENOMIC DNA]</scope>
    <source>
        <tissue evidence="1">Leaf</tissue>
    </source>
</reference>
<sequence>MVLTGRHKTQWKWCAGLTGRWRRGLCPETETKLGGAVVIRGRHGDVNKIHRVEGNGKETHEM</sequence>
<organism evidence="1 2">
    <name type="scientific">Vigna unguiculata</name>
    <name type="common">Cowpea</name>
    <dbReference type="NCBI Taxonomy" id="3917"/>
    <lineage>
        <taxon>Eukaryota</taxon>
        <taxon>Viridiplantae</taxon>
        <taxon>Streptophyta</taxon>
        <taxon>Embryophyta</taxon>
        <taxon>Tracheophyta</taxon>
        <taxon>Spermatophyta</taxon>
        <taxon>Magnoliopsida</taxon>
        <taxon>eudicotyledons</taxon>
        <taxon>Gunneridae</taxon>
        <taxon>Pentapetalae</taxon>
        <taxon>rosids</taxon>
        <taxon>fabids</taxon>
        <taxon>Fabales</taxon>
        <taxon>Fabaceae</taxon>
        <taxon>Papilionoideae</taxon>
        <taxon>50 kb inversion clade</taxon>
        <taxon>NPAAA clade</taxon>
        <taxon>indigoferoid/millettioid clade</taxon>
        <taxon>Phaseoleae</taxon>
        <taxon>Vigna</taxon>
    </lineage>
</organism>
<evidence type="ECO:0000313" key="2">
    <source>
        <dbReference type="Proteomes" id="UP000501690"/>
    </source>
</evidence>
<proteinExistence type="predicted"/>
<protein>
    <submittedName>
        <fullName evidence="1">Uncharacterized protein</fullName>
    </submittedName>
</protein>
<dbReference type="EMBL" id="CP039346">
    <property type="protein sequence ID" value="QCD80336.1"/>
    <property type="molecule type" value="Genomic_DNA"/>
</dbReference>
<dbReference type="Proteomes" id="UP000501690">
    <property type="component" value="Linkage Group LG2"/>
</dbReference>
<dbReference type="AlphaFoldDB" id="A0A4D6KQL8"/>
<gene>
    <name evidence="1" type="ORF">DEO72_LG2g657</name>
</gene>